<dbReference type="EMBL" id="CAJHJG010003824">
    <property type="protein sequence ID" value="CAD6935970.1"/>
    <property type="molecule type" value="Genomic_DNA"/>
</dbReference>
<dbReference type="Proteomes" id="UP000077671">
    <property type="component" value="Unassembled WGS sequence"/>
</dbReference>
<evidence type="ECO:0000256" key="1">
    <source>
        <dbReference type="ARBA" id="ARBA00001964"/>
    </source>
</evidence>
<evidence type="ECO:0000256" key="3">
    <source>
        <dbReference type="ARBA" id="ARBA00023052"/>
    </source>
</evidence>
<evidence type="ECO:0000256" key="4">
    <source>
        <dbReference type="ARBA" id="ARBA00023239"/>
    </source>
</evidence>
<dbReference type="SUPFAM" id="SSF52518">
    <property type="entry name" value="Thiamin diphosphate-binding fold (THDP-binding)"/>
    <property type="match status" value="2"/>
</dbReference>
<evidence type="ECO:0000256" key="2">
    <source>
        <dbReference type="ARBA" id="ARBA00005623"/>
    </source>
</evidence>
<comment type="cofactor">
    <cofactor evidence="1">
        <name>thiamine diphosphate</name>
        <dbReference type="ChEBI" id="CHEBI:58937"/>
    </cofactor>
</comment>
<evidence type="ECO:0000313" key="11">
    <source>
        <dbReference type="Proteomes" id="UP000836402"/>
    </source>
</evidence>
<dbReference type="AlphaFoldDB" id="A0A177UGG9"/>
<dbReference type="GO" id="GO:0016832">
    <property type="term" value="F:aldehyde-lyase activity"/>
    <property type="evidence" value="ECO:0007669"/>
    <property type="project" value="InterPro"/>
</dbReference>
<evidence type="ECO:0000313" key="8">
    <source>
        <dbReference type="EMBL" id="CAD6935970.1"/>
    </source>
</evidence>
<dbReference type="InterPro" id="IPR019790">
    <property type="entry name" value="Xul5P/Fru6P_PKetolase_CS"/>
</dbReference>
<dbReference type="InterPro" id="IPR018970">
    <property type="entry name" value="Xul5P/Fru6P_PKetolase_N"/>
</dbReference>
<dbReference type="Pfam" id="PF03894">
    <property type="entry name" value="XFP"/>
    <property type="match status" value="1"/>
</dbReference>
<dbReference type="InterPro" id="IPR019789">
    <property type="entry name" value="Xul5P/Fru6P_PKetolase_ThDP_BS"/>
</dbReference>
<evidence type="ECO:0000256" key="5">
    <source>
        <dbReference type="SAM" id="MobiDB-lite"/>
    </source>
</evidence>
<reference evidence="8" key="3">
    <citation type="submission" date="2020-10" db="EMBL/GenBank/DDBJ databases">
        <authorList>
            <person name="Sedaghatjoo S."/>
        </authorList>
    </citation>
    <scope>NUCLEOTIDE SEQUENCE</scope>
    <source>
        <strain evidence="8">AZH3</strain>
    </source>
</reference>
<keyword evidence="3" id="KW-0786">Thiamine pyrophosphate</keyword>
<keyword evidence="4" id="KW-0456">Lyase</keyword>
<evidence type="ECO:0000313" key="9">
    <source>
        <dbReference type="EMBL" id="KAE8262751.1"/>
    </source>
</evidence>
<comment type="caution">
    <text evidence="9">The sequence shown here is derived from an EMBL/GenBank/DDBJ whole genome shotgun (WGS) entry which is preliminary data.</text>
</comment>
<dbReference type="Proteomes" id="UP000836402">
    <property type="component" value="Unassembled WGS sequence"/>
</dbReference>
<dbReference type="InterPro" id="IPR018969">
    <property type="entry name" value="Xul5P/Fru6P_PKetolase_C"/>
</dbReference>
<reference evidence="9" key="2">
    <citation type="journal article" date="2019" name="IMA Fungus">
        <title>Genome sequencing and comparison of five Tilletia species to identify candidate genes for the detection of regulated species infecting wheat.</title>
        <authorList>
            <person name="Nguyen H.D.T."/>
            <person name="Sultana T."/>
            <person name="Kesanakurti P."/>
            <person name="Hambleton S."/>
        </authorList>
    </citation>
    <scope>NUCLEOTIDE SEQUENCE</scope>
    <source>
        <strain evidence="9">DAOMC 238032</strain>
    </source>
</reference>
<dbReference type="Gene3D" id="3.40.50.970">
    <property type="match status" value="2"/>
</dbReference>
<feature type="domain" description="Xylulose 5-phosphate/Fructose 6-phosphate phosphoketolase N-terminal" evidence="7">
    <location>
        <begin position="40"/>
        <end position="107"/>
    </location>
</feature>
<dbReference type="GO" id="GO:0005975">
    <property type="term" value="P:carbohydrate metabolic process"/>
    <property type="evidence" value="ECO:0007669"/>
    <property type="project" value="InterPro"/>
</dbReference>
<feature type="domain" description="Xylulose 5-phosphate/Fructose 6-phosphate phosphoketolase C-terminal" evidence="6">
    <location>
        <begin position="652"/>
        <end position="774"/>
    </location>
</feature>
<dbReference type="InterPro" id="IPR009014">
    <property type="entry name" value="Transketo_C/PFOR_II"/>
</dbReference>
<protein>
    <recommendedName>
        <fullName evidence="12">Xylulose 5-phosphate/Fructose 6-phosphate phosphoketolase N-terminal domain-containing protein</fullName>
    </recommendedName>
</protein>
<keyword evidence="11" id="KW-1185">Reference proteome</keyword>
<evidence type="ECO:0008006" key="12">
    <source>
        <dbReference type="Google" id="ProtNLM"/>
    </source>
</evidence>
<proteinExistence type="inferred from homology"/>
<dbReference type="Pfam" id="PF09363">
    <property type="entry name" value="XFP_C"/>
    <property type="match status" value="2"/>
</dbReference>
<dbReference type="EMBL" id="LWDD02000205">
    <property type="protein sequence ID" value="KAE8262751.1"/>
    <property type="molecule type" value="Genomic_DNA"/>
</dbReference>
<organism evidence="9 10">
    <name type="scientific">Tilletia caries</name>
    <name type="common">wheat bunt fungus</name>
    <dbReference type="NCBI Taxonomy" id="13290"/>
    <lineage>
        <taxon>Eukaryota</taxon>
        <taxon>Fungi</taxon>
        <taxon>Dikarya</taxon>
        <taxon>Basidiomycota</taxon>
        <taxon>Ustilaginomycotina</taxon>
        <taxon>Exobasidiomycetes</taxon>
        <taxon>Tilletiales</taxon>
        <taxon>Tilletiaceae</taxon>
        <taxon>Tilletia</taxon>
    </lineage>
</organism>
<dbReference type="PROSITE" id="PS60003">
    <property type="entry name" value="PHOSPHOKETOLASE_2"/>
    <property type="match status" value="1"/>
</dbReference>
<dbReference type="InterPro" id="IPR029061">
    <property type="entry name" value="THDP-binding"/>
</dbReference>
<evidence type="ECO:0000259" key="6">
    <source>
        <dbReference type="Pfam" id="PF09363"/>
    </source>
</evidence>
<gene>
    <name evidence="9" type="ORF">A4X03_0g2208</name>
    <name evidence="8" type="ORF">JKIAZH3_G5069</name>
</gene>
<name>A0A177UGG9_9BASI</name>
<dbReference type="Pfam" id="PF09364">
    <property type="entry name" value="XFP_N"/>
    <property type="match status" value="2"/>
</dbReference>
<dbReference type="PANTHER" id="PTHR31273">
    <property type="entry name" value="PHOSPHOKETOLASE-RELATED"/>
    <property type="match status" value="1"/>
</dbReference>
<feature type="domain" description="Xylulose 5-phosphate/Fructose 6-phosphate phosphoketolase C-terminal" evidence="6">
    <location>
        <begin position="792"/>
        <end position="871"/>
    </location>
</feature>
<feature type="domain" description="Xylulose 5-phosphate/Fructose 6-phosphate phosphoketolase N-terminal" evidence="7">
    <location>
        <begin position="135"/>
        <end position="425"/>
    </location>
</feature>
<evidence type="ECO:0000259" key="7">
    <source>
        <dbReference type="Pfam" id="PF09364"/>
    </source>
</evidence>
<reference evidence="9" key="1">
    <citation type="submission" date="2016-04" db="EMBL/GenBank/DDBJ databases">
        <authorList>
            <person name="Nguyen H.D."/>
            <person name="Kesanakurti P."/>
            <person name="Cullis J."/>
            <person name="Levesque C.A."/>
            <person name="Hambleton S."/>
        </authorList>
    </citation>
    <scope>NUCLEOTIDE SEQUENCE</scope>
    <source>
        <strain evidence="9">DAOMC 238032</strain>
    </source>
</reference>
<dbReference type="PANTHER" id="PTHR31273:SF1">
    <property type="entry name" value="PHOSPHOKETOLASE-RELATED"/>
    <property type="match status" value="1"/>
</dbReference>
<feature type="region of interest" description="Disordered" evidence="5">
    <location>
        <begin position="103"/>
        <end position="126"/>
    </location>
</feature>
<accession>A0A177UGG9</accession>
<dbReference type="Gene3D" id="3.40.50.920">
    <property type="match status" value="1"/>
</dbReference>
<comment type="similarity">
    <text evidence="2">Belongs to the XFP family.</text>
</comment>
<dbReference type="SUPFAM" id="SSF52922">
    <property type="entry name" value="TK C-terminal domain-like"/>
    <property type="match status" value="1"/>
</dbReference>
<sequence length="878" mass="96365">MEQMHKTDFPVPSAIPSQIVDVLSATIGEDVNKHVANIDFAPIQAFQKAANYLSVAQIYLKDNVLLQKPLAHDHLKPRLLGHHGTAPGLIFAYAHVTALLRRHEEKTSHHQNGADGEHPNGAHNVPSEQTTWRRHLFVTGPGHGAPGVLGCLYLEGSISRFYQDEELSAVGVHNFVKKFSWPGLDRPSHLNGSVPGSIIEGGELGYALGVAYGAIMDKPDLIAVAVIGDGEAETGPTAAAWHAHKYIDPSESGAVLPILHVNKFKIAEPTIFGTMDEAELLALFSGYGYQPRIVSYEKLVDGHTVPGDAAALEFDREMARSLEWAHQEIFKIQNAARYGSPLMKPRWPMIIMLSPKGWGAPPTLDGVPLENSFRSHQVPVTNPHKNEHHFKVLEKWLQSYQPHKWFRPNNPTFLAEVISDMLPVQPHNLMGQVKELYREPPSFATPDWQDFAGKKGEMRSEMDACGDLVAALAASCKSFRVFSPDELVSNHLAKLLEDGTTGRNFQPDPATSVKVTGQQKGGRVIEMLSEHTLQAFAEGYALMGGVALFPSYESFLPIVTTMMEQYAKFLKNISEVTFRPWPYSITYVETSTLYRQEHNGASHQNPGLMNSLMNLPHQVARIYLPPDANTAVSVMDHCLRSRGYINLIVGSKHPSPTWLSPEEAHKHCVAGASVFRSYSTDGGRDPDVVLVGIGVELTAEVIAARNILARDVPSLRVRVVNVTDLLILSDRGEHPHALSDEGMASLFTVDKPVVFNFHGYPSVIKGLLGDRLSHICVPGGRSSGGGAGGASARKMKVLGFMEQGTTTTPWSMLRMNGTDRYSVAEAALRLVAGQSHTDAGVCAYELMANYRSQRRFHEKYVMEHGEDPADLVALPPVV</sequence>
<dbReference type="InterPro" id="IPR005593">
    <property type="entry name" value="Xul5P/Fru6P_PKetolase"/>
</dbReference>
<evidence type="ECO:0000313" key="10">
    <source>
        <dbReference type="Proteomes" id="UP000077671"/>
    </source>
</evidence>
<dbReference type="PROSITE" id="PS60002">
    <property type="entry name" value="PHOSPHOKETOLASE_1"/>
    <property type="match status" value="1"/>
</dbReference>